<evidence type="ECO:0000256" key="1">
    <source>
        <dbReference type="SAM" id="MobiDB-lite"/>
    </source>
</evidence>
<accession>A0A5J5DA26</accession>
<keyword evidence="4" id="KW-1185">Reference proteome</keyword>
<sequence length="349" mass="37993">MPQLALGIIFLAFRLASNWAQAPRSSDWPVKQQRKEQGRRRGREETQNIVFIYDCGTAAEHLEKLERRDPECLFPCGTVNIMEIRHNLLKPSLEPPPWAVPPPCPESQLLLCFITCWASHASLAWASIASDAVPASSPSGPMQRASSWGRDGLRLLRLRLPPGEKAPGPPVEEEEREWDCTPDSGSFLDTSAWLKRAGRRATGPAWGSDRGGPKTCEQVTCQCRRRRSQRGACQWEAPRKWEGAGTPRAAPHTAGVHRRSGATEAGSRLRSGGVCRCRPAQPASGTGTDGGRSKGWGSRRVLEARYLQMDGGFVGWCPLQEDQGKLLIEGGGGASLSADPAVTSRAVVS</sequence>
<reference evidence="3 4" key="1">
    <citation type="submission" date="2019-08" db="EMBL/GenBank/DDBJ databases">
        <title>A chromosome-level genome assembly, high-density linkage maps, and genome scans reveal the genomic architecture of hybrid incompatibilities underlying speciation via character displacement in darters (Percidae: Etheostominae).</title>
        <authorList>
            <person name="Moran R.L."/>
            <person name="Catchen J.M."/>
            <person name="Fuller R.C."/>
        </authorList>
    </citation>
    <scope>NUCLEOTIDE SEQUENCE [LARGE SCALE GENOMIC DNA]</scope>
    <source>
        <strain evidence="3">EspeVRDwgs_2016</strain>
        <tissue evidence="3">Muscle</tissue>
    </source>
</reference>
<organism evidence="3 4">
    <name type="scientific">Etheostoma spectabile</name>
    <name type="common">orangethroat darter</name>
    <dbReference type="NCBI Taxonomy" id="54343"/>
    <lineage>
        <taxon>Eukaryota</taxon>
        <taxon>Metazoa</taxon>
        <taxon>Chordata</taxon>
        <taxon>Craniata</taxon>
        <taxon>Vertebrata</taxon>
        <taxon>Euteleostomi</taxon>
        <taxon>Actinopterygii</taxon>
        <taxon>Neopterygii</taxon>
        <taxon>Teleostei</taxon>
        <taxon>Neoteleostei</taxon>
        <taxon>Acanthomorphata</taxon>
        <taxon>Eupercaria</taxon>
        <taxon>Perciformes</taxon>
        <taxon>Percoidei</taxon>
        <taxon>Percidae</taxon>
        <taxon>Etheostomatinae</taxon>
        <taxon>Etheostoma</taxon>
    </lineage>
</organism>
<name>A0A5J5DA26_9PERO</name>
<keyword evidence="2" id="KW-0732">Signal</keyword>
<feature type="chain" id="PRO_5023832684" evidence="2">
    <location>
        <begin position="21"/>
        <end position="349"/>
    </location>
</feature>
<dbReference type="AlphaFoldDB" id="A0A5J5DA26"/>
<feature type="region of interest" description="Disordered" evidence="1">
    <location>
        <begin position="160"/>
        <end position="182"/>
    </location>
</feature>
<proteinExistence type="predicted"/>
<evidence type="ECO:0000313" key="3">
    <source>
        <dbReference type="EMBL" id="KAA8589913.1"/>
    </source>
</evidence>
<gene>
    <name evidence="3" type="ORF">FQN60_013278</name>
</gene>
<comment type="caution">
    <text evidence="3">The sequence shown here is derived from an EMBL/GenBank/DDBJ whole genome shotgun (WGS) entry which is preliminary data.</text>
</comment>
<feature type="signal peptide" evidence="2">
    <location>
        <begin position="1"/>
        <end position="20"/>
    </location>
</feature>
<protein>
    <submittedName>
        <fullName evidence="3">Uncharacterized protein</fullName>
    </submittedName>
</protein>
<evidence type="ECO:0000256" key="2">
    <source>
        <dbReference type="SAM" id="SignalP"/>
    </source>
</evidence>
<feature type="region of interest" description="Disordered" evidence="1">
    <location>
        <begin position="242"/>
        <end position="296"/>
    </location>
</feature>
<dbReference type="Proteomes" id="UP000327493">
    <property type="component" value="Chromosome 9"/>
</dbReference>
<evidence type="ECO:0000313" key="4">
    <source>
        <dbReference type="Proteomes" id="UP000327493"/>
    </source>
</evidence>
<dbReference type="EMBL" id="VOFY01000009">
    <property type="protein sequence ID" value="KAA8589913.1"/>
    <property type="molecule type" value="Genomic_DNA"/>
</dbReference>